<keyword evidence="3" id="KW-1185">Reference proteome</keyword>
<evidence type="ECO:0000313" key="3">
    <source>
        <dbReference type="Proteomes" id="UP000236884"/>
    </source>
</evidence>
<dbReference type="AlphaFoldDB" id="A0A0S3Q108"/>
<gene>
    <name evidence="2" type="ORF">GJW-30_1_04441</name>
</gene>
<dbReference type="KEGG" id="vgo:GJW-30_1_04441"/>
<reference evidence="2 3" key="1">
    <citation type="submission" date="2015-08" db="EMBL/GenBank/DDBJ databases">
        <title>Investigation of the bacterial diversity of lava forest soil.</title>
        <authorList>
            <person name="Lee J.S."/>
        </authorList>
    </citation>
    <scope>NUCLEOTIDE SEQUENCE [LARGE SCALE GENOMIC DNA]</scope>
    <source>
        <strain evidence="2 3">GJW-30</strain>
    </source>
</reference>
<sequence>MDFRFLFDDLVSEPPDEQPLGEIVNYAQWRLVHGYPPIRAEAWVLRFGKLKSDEMSNKSKAAEKRPVTIADSTALSGQNKPAKDQDNPEDKAVRVEELNSQNDK</sequence>
<accession>A0A0S3Q108</accession>
<name>A0A0S3Q108_9BRAD</name>
<organism evidence="2 3">
    <name type="scientific">Variibacter gotjawalensis</name>
    <dbReference type="NCBI Taxonomy" id="1333996"/>
    <lineage>
        <taxon>Bacteria</taxon>
        <taxon>Pseudomonadati</taxon>
        <taxon>Pseudomonadota</taxon>
        <taxon>Alphaproteobacteria</taxon>
        <taxon>Hyphomicrobiales</taxon>
        <taxon>Nitrobacteraceae</taxon>
        <taxon>Variibacter</taxon>
    </lineage>
</organism>
<feature type="compositionally biased region" description="Basic and acidic residues" evidence="1">
    <location>
        <begin position="81"/>
        <end position="104"/>
    </location>
</feature>
<feature type="compositionally biased region" description="Polar residues" evidence="1">
    <location>
        <begin position="70"/>
        <end position="79"/>
    </location>
</feature>
<dbReference type="EMBL" id="AP014946">
    <property type="protein sequence ID" value="BAT61879.1"/>
    <property type="molecule type" value="Genomic_DNA"/>
</dbReference>
<evidence type="ECO:0000256" key="1">
    <source>
        <dbReference type="SAM" id="MobiDB-lite"/>
    </source>
</evidence>
<feature type="compositionally biased region" description="Basic and acidic residues" evidence="1">
    <location>
        <begin position="53"/>
        <end position="66"/>
    </location>
</feature>
<dbReference type="Proteomes" id="UP000236884">
    <property type="component" value="Chromosome"/>
</dbReference>
<evidence type="ECO:0000313" key="2">
    <source>
        <dbReference type="EMBL" id="BAT61879.1"/>
    </source>
</evidence>
<feature type="region of interest" description="Disordered" evidence="1">
    <location>
        <begin position="53"/>
        <end position="104"/>
    </location>
</feature>
<protein>
    <submittedName>
        <fullName evidence="2">Uncharacterized protein</fullName>
    </submittedName>
</protein>
<proteinExistence type="predicted"/>
<dbReference type="RefSeq" id="WP_096358521.1">
    <property type="nucleotide sequence ID" value="NZ_AP014946.1"/>
</dbReference>